<reference evidence="3 4" key="1">
    <citation type="submission" date="2021-07" db="EMBL/GenBank/DDBJ databases">
        <title>Sphingomonas sp.</title>
        <authorList>
            <person name="Feng G."/>
            <person name="Li J."/>
            <person name="Pan M."/>
        </authorList>
    </citation>
    <scope>NUCLEOTIDE SEQUENCE [LARGE SCALE GENOMIC DNA]</scope>
    <source>
        <strain evidence="3 4">RRHST34</strain>
    </source>
</reference>
<evidence type="ECO:0000256" key="2">
    <source>
        <dbReference type="SAM" id="SignalP"/>
    </source>
</evidence>
<organism evidence="3 4">
    <name type="scientific">Sphingomonas citri</name>
    <dbReference type="NCBI Taxonomy" id="2862499"/>
    <lineage>
        <taxon>Bacteria</taxon>
        <taxon>Pseudomonadati</taxon>
        <taxon>Pseudomonadota</taxon>
        <taxon>Alphaproteobacteria</taxon>
        <taxon>Sphingomonadales</taxon>
        <taxon>Sphingomonadaceae</taxon>
        <taxon>Sphingomonas</taxon>
    </lineage>
</organism>
<comment type="caution">
    <text evidence="3">The sequence shown here is derived from an EMBL/GenBank/DDBJ whole genome shotgun (WGS) entry which is preliminary data.</text>
</comment>
<feature type="compositionally biased region" description="Basic and acidic residues" evidence="1">
    <location>
        <begin position="7"/>
        <end position="18"/>
    </location>
</feature>
<dbReference type="Proteomes" id="UP000759103">
    <property type="component" value="Unassembled WGS sequence"/>
</dbReference>
<gene>
    <name evidence="3" type="ORF">KZ820_11850</name>
</gene>
<proteinExistence type="predicted"/>
<keyword evidence="4" id="KW-1185">Reference proteome</keyword>
<evidence type="ECO:0000313" key="3">
    <source>
        <dbReference type="EMBL" id="MBW6531428.1"/>
    </source>
</evidence>
<keyword evidence="2" id="KW-0732">Signal</keyword>
<feature type="region of interest" description="Disordered" evidence="1">
    <location>
        <begin position="1"/>
        <end position="24"/>
    </location>
</feature>
<feature type="signal peptide" evidence="2">
    <location>
        <begin position="1"/>
        <end position="43"/>
    </location>
</feature>
<feature type="chain" id="PRO_5047330839" description="DUF2147 domain-containing protein" evidence="2">
    <location>
        <begin position="44"/>
        <end position="160"/>
    </location>
</feature>
<dbReference type="RefSeq" id="WP_219748807.1">
    <property type="nucleotide sequence ID" value="NZ_JAHXZN010000003.1"/>
</dbReference>
<evidence type="ECO:0000256" key="1">
    <source>
        <dbReference type="SAM" id="MobiDB-lite"/>
    </source>
</evidence>
<accession>A0ABS7BPF8</accession>
<protein>
    <recommendedName>
        <fullName evidence="5">DUF2147 domain-containing protein</fullName>
    </recommendedName>
</protein>
<dbReference type="EMBL" id="JAHXZN010000003">
    <property type="protein sequence ID" value="MBW6531428.1"/>
    <property type="molecule type" value="Genomic_DNA"/>
</dbReference>
<evidence type="ECO:0008006" key="5">
    <source>
        <dbReference type="Google" id="ProtNLM"/>
    </source>
</evidence>
<sequence>MQQAGRQAERRGGRERGRAARRGVTATRALAGAALLGSALALAAAAPPDPAPLAPQGKWVVNYGERGCAMARAFGPASAPVIVAWRSLPFSDRVELSVQRRLGQRGLRRGVLRIAVEGRGDETSYEAFNGTGDKRRTLRGWTSPALFADLPERAVLTLTP</sequence>
<name>A0ABS7BPF8_9SPHN</name>
<evidence type="ECO:0000313" key="4">
    <source>
        <dbReference type="Proteomes" id="UP000759103"/>
    </source>
</evidence>